<dbReference type="Pfam" id="PF11280">
    <property type="entry name" value="DUF3081"/>
    <property type="match status" value="1"/>
</dbReference>
<dbReference type="Proteomes" id="UP000623842">
    <property type="component" value="Unassembled WGS sequence"/>
</dbReference>
<reference evidence="1" key="1">
    <citation type="journal article" date="2014" name="Int. J. Syst. Evol. Microbiol.">
        <title>Complete genome sequence of Corynebacterium casei LMG S-19264T (=DSM 44701T), isolated from a smear-ripened cheese.</title>
        <authorList>
            <consortium name="US DOE Joint Genome Institute (JGI-PGF)"/>
            <person name="Walter F."/>
            <person name="Albersmeier A."/>
            <person name="Kalinowski J."/>
            <person name="Ruckert C."/>
        </authorList>
    </citation>
    <scope>NUCLEOTIDE SEQUENCE</scope>
    <source>
        <strain evidence="1">KCTC 42731</strain>
    </source>
</reference>
<accession>A0A919BHK8</accession>
<evidence type="ECO:0000313" key="2">
    <source>
        <dbReference type="Proteomes" id="UP000623842"/>
    </source>
</evidence>
<proteinExistence type="predicted"/>
<reference evidence="1" key="2">
    <citation type="submission" date="2020-09" db="EMBL/GenBank/DDBJ databases">
        <authorList>
            <person name="Sun Q."/>
            <person name="Kim S."/>
        </authorList>
    </citation>
    <scope>NUCLEOTIDE SEQUENCE</scope>
    <source>
        <strain evidence="1">KCTC 42731</strain>
    </source>
</reference>
<gene>
    <name evidence="1" type="ORF">GCM10017161_17270</name>
</gene>
<dbReference type="AlphaFoldDB" id="A0A919BHK8"/>
<protein>
    <recommendedName>
        <fullName evidence="3">DUF3081 domain-containing protein</fullName>
    </recommendedName>
</protein>
<evidence type="ECO:0008006" key="3">
    <source>
        <dbReference type="Google" id="ProtNLM"/>
    </source>
</evidence>
<sequence>MKNSIDIKQLLNVFNKVTREGVKKEDRYVLNQIVAWTDFDGYTCFMEYKDIKITIYFHNKYHVEAPNERSLEAFEELIDKMARVH</sequence>
<keyword evidence="2" id="KW-1185">Reference proteome</keyword>
<name>A0A919BHK8_9GAMM</name>
<dbReference type="InterPro" id="IPR021432">
    <property type="entry name" value="DUF3081"/>
</dbReference>
<organism evidence="1 2">
    <name type="scientific">Thalassotalea marina</name>
    <dbReference type="NCBI Taxonomy" id="1673741"/>
    <lineage>
        <taxon>Bacteria</taxon>
        <taxon>Pseudomonadati</taxon>
        <taxon>Pseudomonadota</taxon>
        <taxon>Gammaproteobacteria</taxon>
        <taxon>Alteromonadales</taxon>
        <taxon>Colwelliaceae</taxon>
        <taxon>Thalassotalea</taxon>
    </lineage>
</organism>
<dbReference type="RefSeq" id="WP_189769285.1">
    <property type="nucleotide sequence ID" value="NZ_BNCK01000003.1"/>
</dbReference>
<dbReference type="EMBL" id="BNCK01000003">
    <property type="protein sequence ID" value="GHF89864.1"/>
    <property type="molecule type" value="Genomic_DNA"/>
</dbReference>
<comment type="caution">
    <text evidence="1">The sequence shown here is derived from an EMBL/GenBank/DDBJ whole genome shotgun (WGS) entry which is preliminary data.</text>
</comment>
<evidence type="ECO:0000313" key="1">
    <source>
        <dbReference type="EMBL" id="GHF89864.1"/>
    </source>
</evidence>